<protein>
    <submittedName>
        <fullName evidence="2">Uncharacterized protein</fullName>
    </submittedName>
</protein>
<feature type="compositionally biased region" description="Gly residues" evidence="1">
    <location>
        <begin position="1"/>
        <end position="11"/>
    </location>
</feature>
<feature type="region of interest" description="Disordered" evidence="1">
    <location>
        <begin position="1"/>
        <end position="24"/>
    </location>
</feature>
<gene>
    <name evidence="2" type="ORF">HPP92_012445</name>
</gene>
<dbReference type="EMBL" id="JADCNL010000005">
    <property type="protein sequence ID" value="KAG0481587.1"/>
    <property type="molecule type" value="Genomic_DNA"/>
</dbReference>
<dbReference type="Proteomes" id="UP000636800">
    <property type="component" value="Chromosome 5"/>
</dbReference>
<comment type="caution">
    <text evidence="2">The sequence shown here is derived from an EMBL/GenBank/DDBJ whole genome shotgun (WGS) entry which is preliminary data.</text>
</comment>
<sequence>MGDGGNFAGGKGSEEGKGHTTARRDGEEALCVAINGTMQPVLKATNDYAM</sequence>
<organism evidence="2 3">
    <name type="scientific">Vanilla planifolia</name>
    <name type="common">Vanilla</name>
    <dbReference type="NCBI Taxonomy" id="51239"/>
    <lineage>
        <taxon>Eukaryota</taxon>
        <taxon>Viridiplantae</taxon>
        <taxon>Streptophyta</taxon>
        <taxon>Embryophyta</taxon>
        <taxon>Tracheophyta</taxon>
        <taxon>Spermatophyta</taxon>
        <taxon>Magnoliopsida</taxon>
        <taxon>Liliopsida</taxon>
        <taxon>Asparagales</taxon>
        <taxon>Orchidaceae</taxon>
        <taxon>Vanilloideae</taxon>
        <taxon>Vanilleae</taxon>
        <taxon>Vanilla</taxon>
    </lineage>
</organism>
<accession>A0A835R8Z9</accession>
<reference evidence="2 3" key="1">
    <citation type="journal article" date="2020" name="Nat. Food">
        <title>A phased Vanilla planifolia genome enables genetic improvement of flavour and production.</title>
        <authorList>
            <person name="Hasing T."/>
            <person name="Tang H."/>
            <person name="Brym M."/>
            <person name="Khazi F."/>
            <person name="Huang T."/>
            <person name="Chambers A.H."/>
        </authorList>
    </citation>
    <scope>NUCLEOTIDE SEQUENCE [LARGE SCALE GENOMIC DNA]</scope>
    <source>
        <tissue evidence="2">Leaf</tissue>
    </source>
</reference>
<evidence type="ECO:0000313" key="2">
    <source>
        <dbReference type="EMBL" id="KAG0481587.1"/>
    </source>
</evidence>
<evidence type="ECO:0000313" key="3">
    <source>
        <dbReference type="Proteomes" id="UP000636800"/>
    </source>
</evidence>
<proteinExistence type="predicted"/>
<feature type="compositionally biased region" description="Basic and acidic residues" evidence="1">
    <location>
        <begin position="12"/>
        <end position="24"/>
    </location>
</feature>
<dbReference type="AlphaFoldDB" id="A0A835R8Z9"/>
<name>A0A835R8Z9_VANPL</name>
<evidence type="ECO:0000256" key="1">
    <source>
        <dbReference type="SAM" id="MobiDB-lite"/>
    </source>
</evidence>
<keyword evidence="3" id="KW-1185">Reference proteome</keyword>
<dbReference type="OrthoDB" id="1649088at2759"/>